<dbReference type="OrthoDB" id="9811352at2"/>
<dbReference type="EMBL" id="FZNO01000040">
    <property type="protein sequence ID" value="SNR92082.1"/>
    <property type="molecule type" value="Genomic_DNA"/>
</dbReference>
<dbReference type="PROSITE" id="PS51257">
    <property type="entry name" value="PROKAR_LIPOPROTEIN"/>
    <property type="match status" value="1"/>
</dbReference>
<accession>A0A239A9J7</accession>
<evidence type="ECO:0000313" key="2">
    <source>
        <dbReference type="EMBL" id="SNR92082.1"/>
    </source>
</evidence>
<sequence length="403" mass="43204">MSARWTALGAAAVLLLGACGGEPAADRVAGDRAQASAPAADSVVLEEVSGSPEEEDVLSALDRIDNPDLPDPLVDPAAVISGGPPPDGIPPIDEPRFEAAEDVDWLTPDEPVLAPAIGEPARAYPVRILIWHEIVNDTIDGRPVAVTYCPLCNSALAFDRRLGDRLLTFGTSGLLYHSDLVMYDRQTESLFSQIEGRAIAGVLTGAKLVRVPVQTVTWAQWRGANPDGWVLSRDTGARRDYGTNPYGGYDSPDGTPFLFEGEPDPRMPPMTRVVALGESADPVAVPLSDLVDAGVLELMVRGVPVVVWAAEGLRSPLDRRRLEEGRPVGATGAFDPVVDGQRLQFTRDGQNFVDEATGSRWNVLGEAIDGPLAGARLEPVEFLDTFWFAWAAFHPDTRIADVT</sequence>
<organism evidence="2 3">
    <name type="scientific">Blastococcus mobilis</name>
    <dbReference type="NCBI Taxonomy" id="1938746"/>
    <lineage>
        <taxon>Bacteria</taxon>
        <taxon>Bacillati</taxon>
        <taxon>Actinomycetota</taxon>
        <taxon>Actinomycetes</taxon>
        <taxon>Geodermatophilales</taxon>
        <taxon>Geodermatophilaceae</taxon>
        <taxon>Blastococcus</taxon>
    </lineage>
</organism>
<keyword evidence="3" id="KW-1185">Reference proteome</keyword>
<protein>
    <recommendedName>
        <fullName evidence="4">DUF3179 domain-containing protein</fullName>
    </recommendedName>
</protein>
<reference evidence="2 3" key="1">
    <citation type="submission" date="2017-06" db="EMBL/GenBank/DDBJ databases">
        <authorList>
            <person name="Kim H.J."/>
            <person name="Triplett B.A."/>
        </authorList>
    </citation>
    <scope>NUCLEOTIDE SEQUENCE [LARGE SCALE GENOMIC DNA]</scope>
    <source>
        <strain evidence="2 3">DSM 44272</strain>
    </source>
</reference>
<feature type="signal peptide" evidence="1">
    <location>
        <begin position="1"/>
        <end position="24"/>
    </location>
</feature>
<dbReference type="Pfam" id="PF11376">
    <property type="entry name" value="DUF3179"/>
    <property type="match status" value="1"/>
</dbReference>
<dbReference type="Proteomes" id="UP000198403">
    <property type="component" value="Unassembled WGS sequence"/>
</dbReference>
<evidence type="ECO:0000313" key="3">
    <source>
        <dbReference type="Proteomes" id="UP000198403"/>
    </source>
</evidence>
<dbReference type="AlphaFoldDB" id="A0A239A9J7"/>
<evidence type="ECO:0008006" key="4">
    <source>
        <dbReference type="Google" id="ProtNLM"/>
    </source>
</evidence>
<feature type="chain" id="PRO_5039276124" description="DUF3179 domain-containing protein" evidence="1">
    <location>
        <begin position="25"/>
        <end position="403"/>
    </location>
</feature>
<dbReference type="InterPro" id="IPR021516">
    <property type="entry name" value="DUF3179"/>
</dbReference>
<proteinExistence type="predicted"/>
<gene>
    <name evidence="2" type="ORF">SAMN06272737_1401</name>
</gene>
<evidence type="ECO:0000256" key="1">
    <source>
        <dbReference type="SAM" id="SignalP"/>
    </source>
</evidence>
<keyword evidence="1" id="KW-0732">Signal</keyword>
<name>A0A239A9J7_9ACTN</name>
<dbReference type="RefSeq" id="WP_089338815.1">
    <property type="nucleotide sequence ID" value="NZ_FZNO01000040.1"/>
</dbReference>